<feature type="transmembrane region" description="Helical" evidence="8">
    <location>
        <begin position="110"/>
        <end position="132"/>
    </location>
</feature>
<keyword evidence="6 8" id="KW-1133">Transmembrane helix</keyword>
<evidence type="ECO:0000256" key="8">
    <source>
        <dbReference type="SAM" id="Phobius"/>
    </source>
</evidence>
<evidence type="ECO:0000313" key="10">
    <source>
        <dbReference type="EMBL" id="QAA32048.1"/>
    </source>
</evidence>
<evidence type="ECO:0000256" key="4">
    <source>
        <dbReference type="ARBA" id="ARBA00022519"/>
    </source>
</evidence>
<keyword evidence="7 8" id="KW-0472">Membrane</keyword>
<comment type="subcellular location">
    <subcellularLocation>
        <location evidence="1">Cell inner membrane</location>
        <topology evidence="1">Multi-pass membrane protein</topology>
    </subcellularLocation>
</comment>
<feature type="domain" description="Type II secretion system protein GspF" evidence="9">
    <location>
        <begin position="17"/>
        <end position="137"/>
    </location>
</feature>
<dbReference type="KEGG" id="cmah:C1I91_10495"/>
<dbReference type="PRINTS" id="PR00812">
    <property type="entry name" value="BCTERIALGSPF"/>
</dbReference>
<protein>
    <recommendedName>
        <fullName evidence="9">Type II secretion system protein GspF domain-containing protein</fullName>
    </recommendedName>
</protein>
<dbReference type="OrthoDB" id="9805682at2"/>
<dbReference type="Gene3D" id="1.20.81.30">
    <property type="entry name" value="Type II secretion system (T2SS), domain F"/>
    <property type="match status" value="2"/>
</dbReference>
<evidence type="ECO:0000256" key="1">
    <source>
        <dbReference type="ARBA" id="ARBA00004429"/>
    </source>
</evidence>
<dbReference type="GO" id="GO:0005886">
    <property type="term" value="C:plasma membrane"/>
    <property type="evidence" value="ECO:0007669"/>
    <property type="project" value="UniProtKB-SubCell"/>
</dbReference>
<keyword evidence="5 8" id="KW-0812">Transmembrane</keyword>
<feature type="transmembrane region" description="Helical" evidence="8">
    <location>
        <begin position="169"/>
        <end position="190"/>
    </location>
</feature>
<dbReference type="RefSeq" id="WP_128212838.1">
    <property type="nucleotide sequence ID" value="NZ_CP025746.1"/>
</dbReference>
<evidence type="ECO:0000256" key="3">
    <source>
        <dbReference type="ARBA" id="ARBA00022475"/>
    </source>
</evidence>
<feature type="transmembrane region" description="Helical" evidence="8">
    <location>
        <begin position="312"/>
        <end position="337"/>
    </location>
</feature>
<accession>A0A410DSP0</accession>
<comment type="similarity">
    <text evidence="2">Belongs to the GSP F family.</text>
</comment>
<evidence type="ECO:0000256" key="2">
    <source>
        <dbReference type="ARBA" id="ARBA00005745"/>
    </source>
</evidence>
<dbReference type="InterPro" id="IPR018076">
    <property type="entry name" value="T2SS_GspF_dom"/>
</dbReference>
<keyword evidence="4" id="KW-0997">Cell inner membrane</keyword>
<reference evidence="10 11" key="1">
    <citation type="submission" date="2018-01" db="EMBL/GenBank/DDBJ databases">
        <title>Genome Sequencing and Assembly of Anaerobacter polyendosporus strain CT4.</title>
        <authorList>
            <person name="Tachaapaikoon C."/>
            <person name="Sutheeworapong S."/>
            <person name="Jenjaroenpun P."/>
            <person name="Wongsurawat T."/>
            <person name="Nookeaw I."/>
            <person name="Cheawchanlertfa P."/>
            <person name="Kosugi A."/>
            <person name="Cheevadhanarak S."/>
            <person name="Ratanakhanokchai K."/>
        </authorList>
    </citation>
    <scope>NUCLEOTIDE SEQUENCE [LARGE SCALE GENOMIC DNA]</scope>
    <source>
        <strain evidence="10 11">CT4</strain>
    </source>
</reference>
<dbReference type="InterPro" id="IPR003004">
    <property type="entry name" value="GspF/PilC"/>
</dbReference>
<sequence>MIKNKVNYDSIIRISSDLAILLSSGISIFNSFEILANSISNKRYKNILKKIIEKIREGSTLSEAFGSFTDYFPKLFIQMLFIGESSGNLVTALEELSTFYKIKSEIRKKIFNLSIYPMMLLGTLVTMIVFYIQVITPSIGEFVKGMDNKIPWYTEKILSGCKFIRENNALVMTALICWGIGTAFLLYLIAKNKAVIAVVSRSRLIRGFKEVLEIEALLLIIKCGIPLVHGLEILIDTFSSGNIEYGFNDIKASINNGVTLSEAFASTESFSDLTLSMITVGEESGRLEYTLERLKDMLMDNFKKALDRLTALIQPILILVIGVIVCFLILIMMVPIYSSLNV</sequence>
<name>A0A410DSP0_9CLOT</name>
<dbReference type="FunFam" id="1.20.81.30:FF:000001">
    <property type="entry name" value="Type II secretion system protein F"/>
    <property type="match status" value="1"/>
</dbReference>
<dbReference type="EMBL" id="CP025746">
    <property type="protein sequence ID" value="QAA32048.1"/>
    <property type="molecule type" value="Genomic_DNA"/>
</dbReference>
<feature type="domain" description="Type II secretion system protein GspF" evidence="9">
    <location>
        <begin position="216"/>
        <end position="335"/>
    </location>
</feature>
<dbReference type="PANTHER" id="PTHR30012">
    <property type="entry name" value="GENERAL SECRETION PATHWAY PROTEIN"/>
    <property type="match status" value="1"/>
</dbReference>
<gene>
    <name evidence="10" type="ORF">C1I91_10495</name>
</gene>
<evidence type="ECO:0000313" key="11">
    <source>
        <dbReference type="Proteomes" id="UP000286268"/>
    </source>
</evidence>
<dbReference type="InterPro" id="IPR042094">
    <property type="entry name" value="T2SS_GspF_sf"/>
</dbReference>
<evidence type="ECO:0000256" key="5">
    <source>
        <dbReference type="ARBA" id="ARBA00022692"/>
    </source>
</evidence>
<evidence type="ECO:0000256" key="7">
    <source>
        <dbReference type="ARBA" id="ARBA00023136"/>
    </source>
</evidence>
<dbReference type="AlphaFoldDB" id="A0A410DSP0"/>
<keyword evidence="3" id="KW-1003">Cell membrane</keyword>
<dbReference type="PANTHER" id="PTHR30012:SF0">
    <property type="entry name" value="TYPE II SECRETION SYSTEM PROTEIN F-RELATED"/>
    <property type="match status" value="1"/>
</dbReference>
<keyword evidence="11" id="KW-1185">Reference proteome</keyword>
<dbReference type="Proteomes" id="UP000286268">
    <property type="component" value="Chromosome"/>
</dbReference>
<evidence type="ECO:0000259" key="9">
    <source>
        <dbReference type="Pfam" id="PF00482"/>
    </source>
</evidence>
<evidence type="ECO:0000256" key="6">
    <source>
        <dbReference type="ARBA" id="ARBA00022989"/>
    </source>
</evidence>
<organism evidence="10 11">
    <name type="scientific">Clostridium manihotivorum</name>
    <dbReference type="NCBI Taxonomy" id="2320868"/>
    <lineage>
        <taxon>Bacteria</taxon>
        <taxon>Bacillati</taxon>
        <taxon>Bacillota</taxon>
        <taxon>Clostridia</taxon>
        <taxon>Eubacteriales</taxon>
        <taxon>Clostridiaceae</taxon>
        <taxon>Clostridium</taxon>
    </lineage>
</organism>
<proteinExistence type="inferred from homology"/>
<dbReference type="Pfam" id="PF00482">
    <property type="entry name" value="T2SSF"/>
    <property type="match status" value="2"/>
</dbReference>